<dbReference type="Proteomes" id="UP001060112">
    <property type="component" value="Chromosome"/>
</dbReference>
<gene>
    <name evidence="2" type="ORF">NMU03_10510</name>
</gene>
<dbReference type="EMBL" id="CP101620">
    <property type="protein sequence ID" value="UTY38121.1"/>
    <property type="molecule type" value="Genomic_DNA"/>
</dbReference>
<keyword evidence="3" id="KW-1185">Reference proteome</keyword>
<dbReference type="Pfam" id="PF17836">
    <property type="entry name" value="PglD_N"/>
    <property type="match status" value="1"/>
</dbReference>
<protein>
    <recommendedName>
        <fullName evidence="1">PglD N-terminal domain-containing protein</fullName>
    </recommendedName>
</protein>
<evidence type="ECO:0000313" key="3">
    <source>
        <dbReference type="Proteomes" id="UP001060112"/>
    </source>
</evidence>
<organism evidence="2 3">
    <name type="scientific">Allocoprobacillus halotolerans</name>
    <dbReference type="NCBI Taxonomy" id="2944914"/>
    <lineage>
        <taxon>Bacteria</taxon>
        <taxon>Bacillati</taxon>
        <taxon>Bacillota</taxon>
        <taxon>Erysipelotrichia</taxon>
        <taxon>Erysipelotrichales</taxon>
        <taxon>Erysipelotrichaceae</taxon>
        <taxon>Allocoprobacillus</taxon>
    </lineage>
</organism>
<evidence type="ECO:0000259" key="1">
    <source>
        <dbReference type="Pfam" id="PF17836"/>
    </source>
</evidence>
<proteinExistence type="predicted"/>
<evidence type="ECO:0000313" key="2">
    <source>
        <dbReference type="EMBL" id="UTY38121.1"/>
    </source>
</evidence>
<dbReference type="RefSeq" id="WP_290138217.1">
    <property type="nucleotide sequence ID" value="NZ_CP101620.1"/>
</dbReference>
<name>A0ABY5HYJ8_9FIRM</name>
<reference evidence="2" key="1">
    <citation type="submission" date="2022-07" db="EMBL/GenBank/DDBJ databases">
        <title>Faecal culturing of patients with breast cancer.</title>
        <authorList>
            <person name="Teng N.M.Y."/>
            <person name="Kiu R."/>
            <person name="Evans R."/>
            <person name="Baker D.J."/>
            <person name="Zenner C."/>
            <person name="Robinson S.D."/>
            <person name="Hall L.J."/>
        </authorList>
    </citation>
    <scope>NUCLEOTIDE SEQUENCE</scope>
    <source>
        <strain evidence="2">LH1062</strain>
    </source>
</reference>
<dbReference type="Gene3D" id="3.40.50.20">
    <property type="match status" value="1"/>
</dbReference>
<dbReference type="InterPro" id="IPR041561">
    <property type="entry name" value="PglD_N"/>
</dbReference>
<sequence>MKKLVLVGGGGHCKSVIDALDKKKFDDIVILDPAFPHLKEVLGIPVVGNDDYLEALYSQGYHYAFITVGSIKNTTIREQLYKKLTMYRYQLINVIDRSSILANDIQIGEGVFIGKKL</sequence>
<accession>A0ABY5HYJ8</accession>
<feature type="domain" description="PglD N-terminal" evidence="1">
    <location>
        <begin position="3"/>
        <end position="84"/>
    </location>
</feature>